<keyword evidence="4" id="KW-0732">Signal</keyword>
<keyword evidence="2" id="KW-0378">Hydrolase</keyword>
<proteinExistence type="predicted"/>
<protein>
    <recommendedName>
        <fullName evidence="5">Peptidase S8/S53 domain-containing protein</fullName>
    </recommendedName>
</protein>
<feature type="signal peptide" evidence="4">
    <location>
        <begin position="1"/>
        <end position="27"/>
    </location>
</feature>
<sequence length="778" mass="90677">MKKSIKNFLKFLFISPLPLVSLTQVNAEVKNDTKPKEPKNIETWNLFQEQYEKMSMWNDINAIWKGKLKVYSYNPKAHSVGVIEVNSYDFFNKFLANSRVETPWANNIKITNPNYYSNHSMTKHGAVVSSVIGTEFGINKNAKIYYSNWNGDEYNELEEIIKNMVDNNVSVINLSYANSSPLYSQEIKRKLYYPAHAFFETYGFKDKLLEIGYFLDIIHLNYFDIDTLKNSYVNKDKFNVWDIYKNSMHSLKKEYSIYNKYILENDIKIIKGAGNYLEYFYEFTQNVEPLFFNKLPENITSLSSNYFRNKLNEYINVVEDLLKQLKKVTPTGGSITSSNRNEYNLLSQYAQPLLEYLKSNAKIKLEYALHDSQSVFNKKSDTQSKINDMKAKLYELIDMESPFVDNVITVGSLNINKKPSDFSLYDSLDANKIPFVSSFGNGYESDRSIAIPNRNKYFLNSETAWHFSPEDLNYYKTFGGTSLSTPMITGMISLLQTRLDEPIPLTALQTLMAHYAYTSSGKELKNNDTLKNEFNNVDPRQKNKAKNKSGYGVPIYSKILKQYKNYKQKQKQLNNERVGLFKLQNVDLSKFLDYKEDVVLIKDFRVEPSEKLKMFTASSKVYSVQKVVDRISTIITNNEPINRRNIVEDIQNAFKDDSDIYNKNIFDIRLELKLYKNENDFLNKNGIYDTRKFKSDSLDSSTEKIFLVDVSKTHVNAVDVFMSFPQLKYMLYKLRSYMNSKSWASDVYINQVLKEFVSAYEKIINNELEIYCLNETNI</sequence>
<organism evidence="6 7">
    <name type="scientific">Mycoplasma nasistruthionis</name>
    <dbReference type="NCBI Taxonomy" id="353852"/>
    <lineage>
        <taxon>Bacteria</taxon>
        <taxon>Bacillati</taxon>
        <taxon>Mycoplasmatota</taxon>
        <taxon>Mollicutes</taxon>
        <taxon>Mycoplasmataceae</taxon>
        <taxon>Mycoplasma</taxon>
    </lineage>
</organism>
<dbReference type="InterPro" id="IPR023828">
    <property type="entry name" value="Peptidase_S8_Ser-AS"/>
</dbReference>
<evidence type="ECO:0000256" key="4">
    <source>
        <dbReference type="SAM" id="SignalP"/>
    </source>
</evidence>
<gene>
    <name evidence="6" type="ORF">FIV53_02700</name>
</gene>
<evidence type="ECO:0000259" key="5">
    <source>
        <dbReference type="Pfam" id="PF00082"/>
    </source>
</evidence>
<evidence type="ECO:0000256" key="1">
    <source>
        <dbReference type="ARBA" id="ARBA00022670"/>
    </source>
</evidence>
<accession>A0A4Y6I713</accession>
<dbReference type="AlphaFoldDB" id="A0A4Y6I713"/>
<evidence type="ECO:0000313" key="7">
    <source>
        <dbReference type="Proteomes" id="UP000315201"/>
    </source>
</evidence>
<dbReference type="InterPro" id="IPR000209">
    <property type="entry name" value="Peptidase_S8/S53_dom"/>
</dbReference>
<keyword evidence="7" id="KW-1185">Reference proteome</keyword>
<dbReference type="PROSITE" id="PS00138">
    <property type="entry name" value="SUBTILASE_SER"/>
    <property type="match status" value="1"/>
</dbReference>
<dbReference type="Proteomes" id="UP000315201">
    <property type="component" value="Chromosome"/>
</dbReference>
<dbReference type="InterPro" id="IPR036852">
    <property type="entry name" value="Peptidase_S8/S53_dom_sf"/>
</dbReference>
<name>A0A4Y6I713_9MOLU</name>
<dbReference type="RefSeq" id="WP_208664728.1">
    <property type="nucleotide sequence ID" value="NZ_CP041147.1"/>
</dbReference>
<dbReference type="EMBL" id="CP041147">
    <property type="protein sequence ID" value="QDF65182.1"/>
    <property type="molecule type" value="Genomic_DNA"/>
</dbReference>
<evidence type="ECO:0000256" key="2">
    <source>
        <dbReference type="ARBA" id="ARBA00022801"/>
    </source>
</evidence>
<dbReference type="GO" id="GO:0004252">
    <property type="term" value="F:serine-type endopeptidase activity"/>
    <property type="evidence" value="ECO:0007669"/>
    <property type="project" value="InterPro"/>
</dbReference>
<feature type="domain" description="Peptidase S8/S53" evidence="5">
    <location>
        <begin position="405"/>
        <end position="552"/>
    </location>
</feature>
<keyword evidence="3" id="KW-0720">Serine protease</keyword>
<evidence type="ECO:0000256" key="3">
    <source>
        <dbReference type="ARBA" id="ARBA00022825"/>
    </source>
</evidence>
<keyword evidence="1" id="KW-0645">Protease</keyword>
<reference evidence="6 7" key="1">
    <citation type="submission" date="2019-06" db="EMBL/GenBank/DDBJ databases">
        <title>Mycoplasma nasistruthionis sp. nov. str Ms03.</title>
        <authorList>
            <person name="Botes A."/>
        </authorList>
    </citation>
    <scope>NUCLEOTIDE SEQUENCE [LARGE SCALE GENOMIC DNA]</scope>
    <source>
        <strain evidence="6 7">Ms03</strain>
    </source>
</reference>
<dbReference type="SUPFAM" id="SSF52743">
    <property type="entry name" value="Subtilisin-like"/>
    <property type="match status" value="1"/>
</dbReference>
<dbReference type="Gene3D" id="3.40.50.200">
    <property type="entry name" value="Peptidase S8/S53 domain"/>
    <property type="match status" value="2"/>
</dbReference>
<dbReference type="Pfam" id="PF00082">
    <property type="entry name" value="Peptidase_S8"/>
    <property type="match status" value="1"/>
</dbReference>
<dbReference type="GO" id="GO:0006508">
    <property type="term" value="P:proteolysis"/>
    <property type="evidence" value="ECO:0007669"/>
    <property type="project" value="UniProtKB-KW"/>
</dbReference>
<feature type="chain" id="PRO_5021331229" description="Peptidase S8/S53 domain-containing protein" evidence="4">
    <location>
        <begin position="28"/>
        <end position="778"/>
    </location>
</feature>
<evidence type="ECO:0000313" key="6">
    <source>
        <dbReference type="EMBL" id="QDF65182.1"/>
    </source>
</evidence>